<dbReference type="AlphaFoldDB" id="A0A656GJ49"/>
<evidence type="ECO:0000313" key="2">
    <source>
        <dbReference type="Proteomes" id="UP000003465"/>
    </source>
</evidence>
<evidence type="ECO:0000313" key="1">
    <source>
        <dbReference type="EMBL" id="EGH25823.1"/>
    </source>
</evidence>
<proteinExistence type="predicted"/>
<organism evidence="1 2">
    <name type="scientific">Pseudomonas amygdali pv. mori str. 301020</name>
    <dbReference type="NCBI Taxonomy" id="629261"/>
    <lineage>
        <taxon>Bacteria</taxon>
        <taxon>Pseudomonadati</taxon>
        <taxon>Pseudomonadota</taxon>
        <taxon>Gammaproteobacteria</taxon>
        <taxon>Pseudomonadales</taxon>
        <taxon>Pseudomonadaceae</taxon>
        <taxon>Pseudomonas</taxon>
        <taxon>Pseudomonas amygdali</taxon>
    </lineage>
</organism>
<sequence>KLGSLFQSFLNRGLDRAPFGESLMNTSSEEWISVSQHELNEVESKEQRGIKLQFMLSPADLPTAWRGYNLNETTVVVEFKYLSSNESRLIESPSDVVSIEVGKNSKRIYRIMLDVLRNPPSGAIMISRATDALEHSHGLNKSNSEVILRFLTSKKSRPELLHMMGA</sequence>
<name>A0A656GJ49_PSEA0</name>
<accession>A0A656GJ49</accession>
<dbReference type="EMBL" id="AEAG01001638">
    <property type="protein sequence ID" value="EGH25823.1"/>
    <property type="molecule type" value="Genomic_DNA"/>
</dbReference>
<protein>
    <submittedName>
        <fullName evidence="1">Uncharacterized protein</fullName>
    </submittedName>
</protein>
<reference evidence="1 2" key="1">
    <citation type="journal article" date="2011" name="PLoS Pathog.">
        <title>Dynamic evolution of pathogenicity revealed by sequencing and comparative genomics of 19 Pseudomonas syringae isolates.</title>
        <authorList>
            <person name="Baltrus D.A."/>
            <person name="Nishimura M.T."/>
            <person name="Romanchuk A."/>
            <person name="Chang J.H."/>
            <person name="Mukhtar M.S."/>
            <person name="Cherkis K."/>
            <person name="Roach J."/>
            <person name="Grant S.R."/>
            <person name="Jones C.D."/>
            <person name="Dangl J.L."/>
        </authorList>
    </citation>
    <scope>NUCLEOTIDE SEQUENCE [LARGE SCALE GENOMIC DNA]</scope>
    <source>
        <strain evidence="1 2">301020</strain>
    </source>
</reference>
<gene>
    <name evidence="1" type="ORF">PSYMO_32197</name>
</gene>
<comment type="caution">
    <text evidence="1">The sequence shown here is derived from an EMBL/GenBank/DDBJ whole genome shotgun (WGS) entry which is preliminary data.</text>
</comment>
<feature type="non-terminal residue" evidence="1">
    <location>
        <position position="1"/>
    </location>
</feature>
<dbReference type="Proteomes" id="UP000003465">
    <property type="component" value="Unassembled WGS sequence"/>
</dbReference>